<accession>A0A094WK87</accession>
<dbReference type="InterPro" id="IPR033479">
    <property type="entry name" value="dCache_1"/>
</dbReference>
<dbReference type="Proteomes" id="UP000002754">
    <property type="component" value="Unassembled WGS sequence"/>
</dbReference>
<evidence type="ECO:0000313" key="14">
    <source>
        <dbReference type="Proteomes" id="UP000297014"/>
    </source>
</evidence>
<comment type="caution">
    <text evidence="11">The sequence shown here is derived from an EMBL/GenBank/DDBJ whole genome shotgun (WGS) entry which is preliminary data.</text>
</comment>
<feature type="domain" description="Methyl-accepting transducer" evidence="10">
    <location>
        <begin position="1"/>
        <end position="94"/>
    </location>
</feature>
<dbReference type="EMBL" id="JALP01000084">
    <property type="protein sequence ID" value="THG91219.1"/>
    <property type="molecule type" value="Genomic_DNA"/>
</dbReference>
<dbReference type="Proteomes" id="UP000297014">
    <property type="component" value="Unassembled WGS sequence"/>
</dbReference>
<evidence type="ECO:0000256" key="2">
    <source>
        <dbReference type="ARBA" id="ARBA00022475"/>
    </source>
</evidence>
<evidence type="ECO:0000313" key="13">
    <source>
        <dbReference type="Proteomes" id="UP000002754"/>
    </source>
</evidence>
<dbReference type="eggNOG" id="COG0840">
    <property type="taxonomic scope" value="Bacteria"/>
</dbReference>
<organism evidence="11 13">
    <name type="scientific">Alkalihalobacillus alcalophilus ATCC 27647 = CGMCC 1.3604</name>
    <dbReference type="NCBI Taxonomy" id="1218173"/>
    <lineage>
        <taxon>Bacteria</taxon>
        <taxon>Bacillati</taxon>
        <taxon>Bacillota</taxon>
        <taxon>Bacilli</taxon>
        <taxon>Bacillales</taxon>
        <taxon>Bacillaceae</taxon>
        <taxon>Alkalihalobacillus</taxon>
    </lineage>
</organism>
<dbReference type="EMBL" id="ALPT02000014">
    <property type="protein sequence ID" value="KGA98174.1"/>
    <property type="molecule type" value="Genomic_DNA"/>
</dbReference>
<keyword evidence="4" id="KW-0812">Transmembrane</keyword>
<keyword evidence="5" id="KW-1133">Transmembrane helix</keyword>
<evidence type="ECO:0000256" key="7">
    <source>
        <dbReference type="ARBA" id="ARBA00023224"/>
    </source>
</evidence>
<dbReference type="GO" id="GO:0005886">
    <property type="term" value="C:plasma membrane"/>
    <property type="evidence" value="ECO:0007669"/>
    <property type="project" value="UniProtKB-SubCell"/>
</dbReference>
<evidence type="ECO:0000256" key="4">
    <source>
        <dbReference type="ARBA" id="ARBA00022692"/>
    </source>
</evidence>
<dbReference type="Pfam" id="PF02743">
    <property type="entry name" value="dCache_1"/>
    <property type="match status" value="1"/>
</dbReference>
<evidence type="ECO:0000259" key="10">
    <source>
        <dbReference type="PROSITE" id="PS50111"/>
    </source>
</evidence>
<dbReference type="PRINTS" id="PR00260">
    <property type="entry name" value="CHEMTRNSDUCR"/>
</dbReference>
<protein>
    <submittedName>
        <fullName evidence="11">Chemotaxis protein</fullName>
    </submittedName>
</protein>
<sequence>MEKVIVNNLNVSKLMNELKEDNKNMQGTMKKIKDISIKSNILALNSGIEAARAGTAGRGFAVVATEIKKFAEDSLNASNESEELIERIQQKANEIIAVRTVDIAFDTIDKIDRNLFERNCDVQAWATFDALIKSLTHPGEDTKQAAQALMENIYTIYEVYFELLVLDLEGNIVATAKDESLVGQNMTGREWFEKTIESDDVYVSDLYYSPSIGGHTIAYSCPVRNEDGKTIGVFSTRFNWDFIFDIIERVKLDQKSQIAVINSEGYIIASKNKEEILEKKLTHLQAVQHILSGKETRGYTIENNCIYAYSLTEGYNAYKGKGWSVIVEESIG</sequence>
<dbReference type="SUPFAM" id="SSF58104">
    <property type="entry name" value="Methyl-accepting chemotaxis protein (MCP) signaling domain"/>
    <property type="match status" value="1"/>
</dbReference>
<dbReference type="RefSeq" id="WP_003321039.1">
    <property type="nucleotide sequence ID" value="NZ_ALPT02000014.1"/>
</dbReference>
<reference evidence="12 14" key="2">
    <citation type="submission" date="2014-01" db="EMBL/GenBank/DDBJ databases">
        <title>Draft genome sequencing of Bacillus alcalophilus CGMCC 1.3604.</title>
        <authorList>
            <person name="Yang J."/>
            <person name="Diao L."/>
            <person name="Yang S."/>
        </authorList>
    </citation>
    <scope>NUCLEOTIDE SEQUENCE [LARGE SCALE GENOMIC DNA]</scope>
    <source>
        <strain evidence="12 14">CGMCC 1.3604</strain>
    </source>
</reference>
<dbReference type="GO" id="GO:0006935">
    <property type="term" value="P:chemotaxis"/>
    <property type="evidence" value="ECO:0007669"/>
    <property type="project" value="UniProtKB-KW"/>
</dbReference>
<evidence type="ECO:0000256" key="5">
    <source>
        <dbReference type="ARBA" id="ARBA00022989"/>
    </source>
</evidence>
<dbReference type="PANTHER" id="PTHR32089">
    <property type="entry name" value="METHYL-ACCEPTING CHEMOTAXIS PROTEIN MCPB"/>
    <property type="match status" value="1"/>
</dbReference>
<evidence type="ECO:0000256" key="1">
    <source>
        <dbReference type="ARBA" id="ARBA00004651"/>
    </source>
</evidence>
<dbReference type="CDD" id="cd12914">
    <property type="entry name" value="PDC1_DGC_like"/>
    <property type="match status" value="1"/>
</dbReference>
<evidence type="ECO:0000313" key="11">
    <source>
        <dbReference type="EMBL" id="KGA98174.1"/>
    </source>
</evidence>
<keyword evidence="7 9" id="KW-0807">Transducer</keyword>
<dbReference type="PANTHER" id="PTHR32089:SF112">
    <property type="entry name" value="LYSOZYME-LIKE PROTEIN-RELATED"/>
    <property type="match status" value="1"/>
</dbReference>
<dbReference type="SUPFAM" id="SSF103190">
    <property type="entry name" value="Sensory domain-like"/>
    <property type="match status" value="1"/>
</dbReference>
<name>A0A094WK87_ALKAL</name>
<evidence type="ECO:0000256" key="9">
    <source>
        <dbReference type="PROSITE-ProRule" id="PRU00284"/>
    </source>
</evidence>
<evidence type="ECO:0000313" key="12">
    <source>
        <dbReference type="EMBL" id="THG91219.1"/>
    </source>
</evidence>
<dbReference type="InterPro" id="IPR029151">
    <property type="entry name" value="Sensor-like_sf"/>
</dbReference>
<dbReference type="GO" id="GO:0004888">
    <property type="term" value="F:transmembrane signaling receptor activity"/>
    <property type="evidence" value="ECO:0007669"/>
    <property type="project" value="InterPro"/>
</dbReference>
<dbReference type="STRING" id="1218173.BALCAV_0205920"/>
<dbReference type="GO" id="GO:0007165">
    <property type="term" value="P:signal transduction"/>
    <property type="evidence" value="ECO:0007669"/>
    <property type="project" value="UniProtKB-KW"/>
</dbReference>
<dbReference type="InterPro" id="IPR004089">
    <property type="entry name" value="MCPsignal_dom"/>
</dbReference>
<dbReference type="CDD" id="cd18774">
    <property type="entry name" value="PDC2_HK_sensor"/>
    <property type="match status" value="1"/>
</dbReference>
<dbReference type="InterPro" id="IPR004090">
    <property type="entry name" value="Chemotax_Me-accpt_rcpt"/>
</dbReference>
<evidence type="ECO:0000256" key="3">
    <source>
        <dbReference type="ARBA" id="ARBA00022500"/>
    </source>
</evidence>
<keyword evidence="13" id="KW-1185">Reference proteome</keyword>
<comment type="similarity">
    <text evidence="8">Belongs to the methyl-accepting chemotaxis (MCP) protein family.</text>
</comment>
<dbReference type="Gene3D" id="6.10.250.3200">
    <property type="match status" value="1"/>
</dbReference>
<reference evidence="11 13" key="1">
    <citation type="journal article" date="2014" name="Genome Announc.">
        <title>Draft Genome Sequence of Bacillus alcalophilus AV1934, a Classic Alkaliphile Isolated from Human Feces in 1934.</title>
        <authorList>
            <person name="Attie O."/>
            <person name="Jayaprakash A."/>
            <person name="Shah H."/>
            <person name="Paulsen I.T."/>
            <person name="Morino M."/>
            <person name="Takahashi Y."/>
            <person name="Narumi I."/>
            <person name="Sachidanandam R."/>
            <person name="Satoh K."/>
            <person name="Ito M."/>
            <person name="Krulwich T.A."/>
        </authorList>
    </citation>
    <scope>NUCLEOTIDE SEQUENCE [LARGE SCALE GENOMIC DNA]</scope>
    <source>
        <strain evidence="11 13">AV1934</strain>
    </source>
</reference>
<dbReference type="Gene3D" id="3.30.450.20">
    <property type="entry name" value="PAS domain"/>
    <property type="match status" value="1"/>
</dbReference>
<dbReference type="Pfam" id="PF00015">
    <property type="entry name" value="MCPsignal"/>
    <property type="match status" value="1"/>
</dbReference>
<comment type="subcellular location">
    <subcellularLocation>
        <location evidence="1">Cell membrane</location>
        <topology evidence="1">Multi-pass membrane protein</topology>
    </subcellularLocation>
</comment>
<keyword evidence="2" id="KW-1003">Cell membrane</keyword>
<proteinExistence type="inferred from homology"/>
<keyword evidence="6" id="KW-0472">Membrane</keyword>
<evidence type="ECO:0000256" key="6">
    <source>
        <dbReference type="ARBA" id="ARBA00023136"/>
    </source>
</evidence>
<keyword evidence="3" id="KW-0145">Chemotaxis</keyword>
<evidence type="ECO:0000256" key="8">
    <source>
        <dbReference type="ARBA" id="ARBA00029447"/>
    </source>
</evidence>
<gene>
    <name evidence="12" type="ORF">AJ85_06375</name>
    <name evidence="11" type="ORF">BALCAV_0205920</name>
</gene>
<dbReference type="AlphaFoldDB" id="A0A094WK87"/>
<dbReference type="PROSITE" id="PS50111">
    <property type="entry name" value="CHEMOTAXIS_TRANSDUC_2"/>
    <property type="match status" value="1"/>
</dbReference>
<dbReference type="eggNOG" id="COG4191">
    <property type="taxonomic scope" value="Bacteria"/>
</dbReference>